<feature type="chain" id="PRO_5009184061" evidence="1">
    <location>
        <begin position="22"/>
        <end position="197"/>
    </location>
</feature>
<comment type="caution">
    <text evidence="2">The sequence shown here is derived from an EMBL/GenBank/DDBJ whole genome shotgun (WGS) entry which is preliminary data.</text>
</comment>
<dbReference type="RefSeq" id="WP_069958674.1">
    <property type="nucleotide sequence ID" value="NZ_MCGG01000047.1"/>
</dbReference>
<dbReference type="AlphaFoldDB" id="A0A1E5Q5S6"/>
<dbReference type="EMBL" id="MCGG01000047">
    <property type="protein sequence ID" value="OEJ65648.1"/>
    <property type="molecule type" value="Genomic_DNA"/>
</dbReference>
<keyword evidence="3" id="KW-1185">Reference proteome</keyword>
<evidence type="ECO:0000313" key="2">
    <source>
        <dbReference type="EMBL" id="OEJ65648.1"/>
    </source>
</evidence>
<gene>
    <name evidence="2" type="ORF">BEN30_13905</name>
</gene>
<sequence>MDKILKLVVCILFFTATPALAIDPVAVGFSVNGKPINPKCINLMQAWMSDTETSIREIVLDECQTSNLAFEGIENQGQTGDTVYYYEDPKDAHSYFGYDVIGVTESGLYVLKHGYEIGIYRIRSGQLYSDILKGETQTRRIITFLGSSSLKCRNSATVVGNSLVVTARKYDFSSYRDNQCTDEVVTITFDLSDIKNE</sequence>
<accession>A0A1E5Q5S6</accession>
<keyword evidence="1" id="KW-0732">Signal</keyword>
<proteinExistence type="predicted"/>
<organism evidence="2 3">
    <name type="scientific">Magnetovibrio blakemorei</name>
    <dbReference type="NCBI Taxonomy" id="28181"/>
    <lineage>
        <taxon>Bacteria</taxon>
        <taxon>Pseudomonadati</taxon>
        <taxon>Pseudomonadota</taxon>
        <taxon>Alphaproteobacteria</taxon>
        <taxon>Rhodospirillales</taxon>
        <taxon>Magnetovibrionaceae</taxon>
        <taxon>Magnetovibrio</taxon>
    </lineage>
</organism>
<feature type="signal peptide" evidence="1">
    <location>
        <begin position="1"/>
        <end position="21"/>
    </location>
</feature>
<protein>
    <submittedName>
        <fullName evidence="2">Uncharacterized protein</fullName>
    </submittedName>
</protein>
<name>A0A1E5Q5S6_9PROT</name>
<evidence type="ECO:0000313" key="3">
    <source>
        <dbReference type="Proteomes" id="UP000095347"/>
    </source>
</evidence>
<reference evidence="3" key="1">
    <citation type="submission" date="2016-07" db="EMBL/GenBank/DDBJ databases">
        <authorList>
            <person name="Florea S."/>
            <person name="Webb J.S."/>
            <person name="Jaromczyk J."/>
            <person name="Schardl C.L."/>
        </authorList>
    </citation>
    <scope>NUCLEOTIDE SEQUENCE [LARGE SCALE GENOMIC DNA]</scope>
    <source>
        <strain evidence="3">MV-1</strain>
    </source>
</reference>
<dbReference type="Proteomes" id="UP000095347">
    <property type="component" value="Unassembled WGS sequence"/>
</dbReference>
<evidence type="ECO:0000256" key="1">
    <source>
        <dbReference type="SAM" id="SignalP"/>
    </source>
</evidence>